<dbReference type="GO" id="GO:0006357">
    <property type="term" value="P:regulation of transcription by RNA polymerase II"/>
    <property type="evidence" value="ECO:0007669"/>
    <property type="project" value="TreeGrafter"/>
</dbReference>
<evidence type="ECO:0000256" key="1">
    <source>
        <dbReference type="SAM" id="MobiDB-lite"/>
    </source>
</evidence>
<accession>A0A0D2NE70</accession>
<dbReference type="Pfam" id="PF08618">
    <property type="entry name" value="Opi1"/>
    <property type="match status" value="1"/>
</dbReference>
<dbReference type="InterPro" id="IPR013927">
    <property type="entry name" value="TF_Opi1_Ccg-8"/>
</dbReference>
<dbReference type="GO" id="GO:0003714">
    <property type="term" value="F:transcription corepressor activity"/>
    <property type="evidence" value="ECO:0007669"/>
    <property type="project" value="InterPro"/>
</dbReference>
<reference evidence="3" key="1">
    <citation type="submission" date="2014-04" db="EMBL/GenBank/DDBJ databases">
        <title>Evolutionary Origins and Diversification of the Mycorrhizal Mutualists.</title>
        <authorList>
            <consortium name="DOE Joint Genome Institute"/>
            <consortium name="Mycorrhizal Genomics Consortium"/>
            <person name="Kohler A."/>
            <person name="Kuo A."/>
            <person name="Nagy L.G."/>
            <person name="Floudas D."/>
            <person name="Copeland A."/>
            <person name="Barry K.W."/>
            <person name="Cichocki N."/>
            <person name="Veneault-Fourrey C."/>
            <person name="LaButti K."/>
            <person name="Lindquist E.A."/>
            <person name="Lipzen A."/>
            <person name="Lundell T."/>
            <person name="Morin E."/>
            <person name="Murat C."/>
            <person name="Riley R."/>
            <person name="Ohm R."/>
            <person name="Sun H."/>
            <person name="Tunlid A."/>
            <person name="Henrissat B."/>
            <person name="Grigoriev I.V."/>
            <person name="Hibbett D.S."/>
            <person name="Martin F."/>
        </authorList>
    </citation>
    <scope>NUCLEOTIDE SEQUENCE [LARGE SCALE GENOMIC DNA]</scope>
    <source>
        <strain evidence="3">FD-334 SS-4</strain>
    </source>
</reference>
<evidence type="ECO:0000313" key="2">
    <source>
        <dbReference type="EMBL" id="KJA14946.1"/>
    </source>
</evidence>
<dbReference type="Proteomes" id="UP000054270">
    <property type="component" value="Unassembled WGS sequence"/>
</dbReference>
<organism evidence="2 3">
    <name type="scientific">Hypholoma sublateritium (strain FD-334 SS-4)</name>
    <dbReference type="NCBI Taxonomy" id="945553"/>
    <lineage>
        <taxon>Eukaryota</taxon>
        <taxon>Fungi</taxon>
        <taxon>Dikarya</taxon>
        <taxon>Basidiomycota</taxon>
        <taxon>Agaricomycotina</taxon>
        <taxon>Agaricomycetes</taxon>
        <taxon>Agaricomycetidae</taxon>
        <taxon>Agaricales</taxon>
        <taxon>Agaricineae</taxon>
        <taxon>Strophariaceae</taxon>
        <taxon>Hypholoma</taxon>
    </lineage>
</organism>
<feature type="region of interest" description="Disordered" evidence="1">
    <location>
        <begin position="325"/>
        <end position="398"/>
    </location>
</feature>
<keyword evidence="3" id="KW-1185">Reference proteome</keyword>
<protein>
    <recommendedName>
        <fullName evidence="4">Opi1-domain-containing protein</fullName>
    </recommendedName>
</protein>
<dbReference type="PANTHER" id="PTHR38406">
    <property type="entry name" value="TRANSCRIPTIONAL REPRESSOR OPI1"/>
    <property type="match status" value="1"/>
</dbReference>
<dbReference type="EMBL" id="KN817660">
    <property type="protein sequence ID" value="KJA14946.1"/>
    <property type="molecule type" value="Genomic_DNA"/>
</dbReference>
<proteinExistence type="predicted"/>
<sequence length="609" mass="65472">MSSLPLLGSAMRVYEQGKASSRVMKYGAEMMESSVKAVSRPVIDRLPVNVNQLDDFACRQLDRLDRYRRPSTDAETAQRPTSIMAISPSSPTSQLRGRPKLKTKTLDGTAIDDDDQADEFREERQQSSSRHWKGSDRGVPSWLEANSPFVSPPPPPPADSRSSTPTQNGDDSQIDRSPSRAPGVEQQQVAQRSRWQAVLLEAGGLSAALSEESMRRLKYCLQWLQYATAHIDAQILILRDFTANLQPMPTDSLSTTRRPPISEDHMRKLTDVRRDIVHTIRQVVDVVSKYAGGALPEPARNRVRGFILKLPQRWATKAGPAPAAGALGVAGHGTGAARRVGGRRAAHRERGTGAPEPGVRSGASSRAPSPSTSPRLARAALGNTHPRHGDTAEHGHGEAVSASAALVASQRILTLATESLDMMRNVTGVVKDSLDRADAWVGRLRTVGIQRGAQEGEDTEVSEFQFAEHMQHRRTGSTQSIPYDEHDTGMPSPFFSGSSTNWGSSIPSTPGGGAYTPAYSFAGGAPSPGAVAMAIPIGAMSLNSRYNTPKSVAASLPEEEEEEGTDAHFVSSGAVSANAKLERLEAVRVVGMDAEDDGARGVQKMDVDV</sequence>
<dbReference type="GO" id="GO:0005634">
    <property type="term" value="C:nucleus"/>
    <property type="evidence" value="ECO:0007669"/>
    <property type="project" value="TreeGrafter"/>
</dbReference>
<dbReference type="AlphaFoldDB" id="A0A0D2NE70"/>
<dbReference type="PANTHER" id="PTHR38406:SF1">
    <property type="entry name" value="TRANSCRIPTIONAL REPRESSOR OPI1"/>
    <property type="match status" value="1"/>
</dbReference>
<dbReference type="OMA" id="RADIWVE"/>
<evidence type="ECO:0000313" key="3">
    <source>
        <dbReference type="Proteomes" id="UP000054270"/>
    </source>
</evidence>
<name>A0A0D2NE70_HYPSF</name>
<dbReference type="GO" id="GO:0005783">
    <property type="term" value="C:endoplasmic reticulum"/>
    <property type="evidence" value="ECO:0007669"/>
    <property type="project" value="TreeGrafter"/>
</dbReference>
<dbReference type="GO" id="GO:0030968">
    <property type="term" value="P:endoplasmic reticulum unfolded protein response"/>
    <property type="evidence" value="ECO:0007669"/>
    <property type="project" value="TreeGrafter"/>
</dbReference>
<dbReference type="GO" id="GO:0008654">
    <property type="term" value="P:phospholipid biosynthetic process"/>
    <property type="evidence" value="ECO:0007669"/>
    <property type="project" value="TreeGrafter"/>
</dbReference>
<feature type="region of interest" description="Disordered" evidence="1">
    <location>
        <begin position="69"/>
        <end position="189"/>
    </location>
</feature>
<dbReference type="OrthoDB" id="2441642at2759"/>
<feature type="compositionally biased region" description="Basic and acidic residues" evidence="1">
    <location>
        <begin position="387"/>
        <end position="397"/>
    </location>
</feature>
<gene>
    <name evidence="2" type="ORF">HYPSUDRAFT_149759</name>
</gene>
<evidence type="ECO:0008006" key="4">
    <source>
        <dbReference type="Google" id="ProtNLM"/>
    </source>
</evidence>
<dbReference type="STRING" id="945553.A0A0D2NE70"/>
<feature type="compositionally biased region" description="Low complexity" evidence="1">
    <location>
        <begin position="360"/>
        <end position="380"/>
    </location>
</feature>